<dbReference type="AlphaFoldDB" id="A0A929FAD3"/>
<evidence type="ECO:0000313" key="2">
    <source>
        <dbReference type="EMBL" id="MBE9067898.1"/>
    </source>
</evidence>
<accession>A0A929FAD3</accession>
<keyword evidence="3" id="KW-1185">Reference proteome</keyword>
<organism evidence="2 3">
    <name type="scientific">Leptolyngbya cf. ectocarpi LEGE 11479</name>
    <dbReference type="NCBI Taxonomy" id="1828722"/>
    <lineage>
        <taxon>Bacteria</taxon>
        <taxon>Bacillati</taxon>
        <taxon>Cyanobacteriota</taxon>
        <taxon>Cyanophyceae</taxon>
        <taxon>Leptolyngbyales</taxon>
        <taxon>Leptolyngbyaceae</taxon>
        <taxon>Leptolyngbya group</taxon>
        <taxon>Leptolyngbya</taxon>
    </lineage>
</organism>
<feature type="transmembrane region" description="Helical" evidence="1">
    <location>
        <begin position="49"/>
        <end position="66"/>
    </location>
</feature>
<feature type="transmembrane region" description="Helical" evidence="1">
    <location>
        <begin position="78"/>
        <end position="100"/>
    </location>
</feature>
<dbReference type="RefSeq" id="WP_193993855.1">
    <property type="nucleotide sequence ID" value="NZ_JADEXP010000126.1"/>
</dbReference>
<sequence>MMQKSSEYFNSENDGQDSEEISNLALAYEYTQIFLGQCDKQIDDLNNRLTTFLGFGGLLLRFGLALPDGCRSCALFKAAVLLLTTISVCVSSYGLLANAVGATIKPQSLMSDDWFKKENNRVKASMTNTWIEGISQLEKSATKKQSQLNYSIFCIGAAVVAFGANSLISTFFGECVQ</sequence>
<evidence type="ECO:0000313" key="3">
    <source>
        <dbReference type="Proteomes" id="UP000615026"/>
    </source>
</evidence>
<dbReference type="EMBL" id="JADEXP010000126">
    <property type="protein sequence ID" value="MBE9067898.1"/>
    <property type="molecule type" value="Genomic_DNA"/>
</dbReference>
<dbReference type="Proteomes" id="UP000615026">
    <property type="component" value="Unassembled WGS sequence"/>
</dbReference>
<reference evidence="2" key="1">
    <citation type="submission" date="2020-10" db="EMBL/GenBank/DDBJ databases">
        <authorList>
            <person name="Castelo-Branco R."/>
            <person name="Eusebio N."/>
            <person name="Adriana R."/>
            <person name="Vieira A."/>
            <person name="Brugerolle De Fraissinette N."/>
            <person name="Rezende De Castro R."/>
            <person name="Schneider M.P."/>
            <person name="Vasconcelos V."/>
            <person name="Leao P.N."/>
        </authorList>
    </citation>
    <scope>NUCLEOTIDE SEQUENCE</scope>
    <source>
        <strain evidence="2">LEGE 11479</strain>
    </source>
</reference>
<gene>
    <name evidence="2" type="ORF">IQ260_14690</name>
</gene>
<keyword evidence="1" id="KW-0472">Membrane</keyword>
<feature type="transmembrane region" description="Helical" evidence="1">
    <location>
        <begin position="148"/>
        <end position="172"/>
    </location>
</feature>
<evidence type="ECO:0000256" key="1">
    <source>
        <dbReference type="SAM" id="Phobius"/>
    </source>
</evidence>
<proteinExistence type="predicted"/>
<keyword evidence="1" id="KW-0812">Transmembrane</keyword>
<evidence type="ECO:0008006" key="4">
    <source>
        <dbReference type="Google" id="ProtNLM"/>
    </source>
</evidence>
<name>A0A929FAD3_LEPEC</name>
<keyword evidence="1" id="KW-1133">Transmembrane helix</keyword>
<comment type="caution">
    <text evidence="2">The sequence shown here is derived from an EMBL/GenBank/DDBJ whole genome shotgun (WGS) entry which is preliminary data.</text>
</comment>
<protein>
    <recommendedName>
        <fullName evidence="4">Transmembrane protein</fullName>
    </recommendedName>
</protein>